<evidence type="ECO:0000259" key="1">
    <source>
        <dbReference type="PROSITE" id="PS50222"/>
    </source>
</evidence>
<dbReference type="SUPFAM" id="SSF47473">
    <property type="entry name" value="EF-hand"/>
    <property type="match status" value="1"/>
</dbReference>
<dbReference type="GO" id="GO:0005509">
    <property type="term" value="F:calcium ion binding"/>
    <property type="evidence" value="ECO:0007669"/>
    <property type="project" value="InterPro"/>
</dbReference>
<dbReference type="PANTHER" id="PTHR46763:SF1">
    <property type="entry name" value="DYNEIN REGULATORY COMPLEX PROTEIN 8"/>
    <property type="match status" value="1"/>
</dbReference>
<comment type="caution">
    <text evidence="2">The sequence shown here is derived from an EMBL/GenBank/DDBJ whole genome shotgun (WGS) entry which is preliminary data.</text>
</comment>
<reference evidence="2 3" key="1">
    <citation type="submission" date="2022-12" db="EMBL/GenBank/DDBJ databases">
        <title>Chromosome-level genome assembly of true bugs.</title>
        <authorList>
            <person name="Ma L."/>
            <person name="Li H."/>
        </authorList>
    </citation>
    <scope>NUCLEOTIDE SEQUENCE [LARGE SCALE GENOMIC DNA]</scope>
    <source>
        <strain evidence="2">Lab_2022b</strain>
    </source>
</reference>
<sequence length="186" mass="21083">MSTRKAARSGSIQEVTTDLEKKITECFEIFDHAANKTVDVREIGTIIRSLGCIPTEAEIQEIIVNVEDQENAGTVPLQNFLPHVDGLIKQFKMRPATAEELLKAFQTLDKENKGYLTKEYFLKLMMEDGEPFTQEEIDEMLTVALDPDTGHINYEYYVSQLLVPPSIYDLIPKKKEVRKIGAGVLF</sequence>
<dbReference type="InterPro" id="IPR011992">
    <property type="entry name" value="EF-hand-dom_pair"/>
</dbReference>
<proteinExistence type="predicted"/>
<gene>
    <name evidence="2" type="ORF">O3M35_005664</name>
</gene>
<organism evidence="2 3">
    <name type="scientific">Rhynocoris fuscipes</name>
    <dbReference type="NCBI Taxonomy" id="488301"/>
    <lineage>
        <taxon>Eukaryota</taxon>
        <taxon>Metazoa</taxon>
        <taxon>Ecdysozoa</taxon>
        <taxon>Arthropoda</taxon>
        <taxon>Hexapoda</taxon>
        <taxon>Insecta</taxon>
        <taxon>Pterygota</taxon>
        <taxon>Neoptera</taxon>
        <taxon>Paraneoptera</taxon>
        <taxon>Hemiptera</taxon>
        <taxon>Heteroptera</taxon>
        <taxon>Panheteroptera</taxon>
        <taxon>Cimicomorpha</taxon>
        <taxon>Reduviidae</taxon>
        <taxon>Harpactorinae</taxon>
        <taxon>Harpactorini</taxon>
        <taxon>Rhynocoris</taxon>
    </lineage>
</organism>
<accession>A0AAW1DL04</accession>
<dbReference type="PANTHER" id="PTHR46763">
    <property type="entry name" value="DYNEIN REGULATORY COMPLEX PROTEIN 8"/>
    <property type="match status" value="1"/>
</dbReference>
<dbReference type="SMART" id="SM00054">
    <property type="entry name" value="EFh"/>
    <property type="match status" value="2"/>
</dbReference>
<dbReference type="CDD" id="cd00051">
    <property type="entry name" value="EFh"/>
    <property type="match status" value="1"/>
</dbReference>
<dbReference type="Pfam" id="PF13499">
    <property type="entry name" value="EF-hand_7"/>
    <property type="match status" value="1"/>
</dbReference>
<dbReference type="AlphaFoldDB" id="A0AAW1DL04"/>
<keyword evidence="3" id="KW-1185">Reference proteome</keyword>
<dbReference type="EMBL" id="JAPXFL010000002">
    <property type="protein sequence ID" value="KAK9511007.1"/>
    <property type="molecule type" value="Genomic_DNA"/>
</dbReference>
<evidence type="ECO:0000313" key="3">
    <source>
        <dbReference type="Proteomes" id="UP001461498"/>
    </source>
</evidence>
<dbReference type="FunFam" id="1.10.238.10:FF:000001">
    <property type="entry name" value="Calmodulin 1"/>
    <property type="match status" value="1"/>
</dbReference>
<name>A0AAW1DL04_9HEMI</name>
<dbReference type="InterPro" id="IPR002048">
    <property type="entry name" value="EF_hand_dom"/>
</dbReference>
<dbReference type="Gene3D" id="1.10.238.10">
    <property type="entry name" value="EF-hand"/>
    <property type="match status" value="2"/>
</dbReference>
<evidence type="ECO:0000313" key="2">
    <source>
        <dbReference type="EMBL" id="KAK9511007.1"/>
    </source>
</evidence>
<dbReference type="PROSITE" id="PS50222">
    <property type="entry name" value="EF_HAND_2"/>
    <property type="match status" value="1"/>
</dbReference>
<dbReference type="Proteomes" id="UP001461498">
    <property type="component" value="Unassembled WGS sequence"/>
</dbReference>
<protein>
    <recommendedName>
        <fullName evidence="1">EF-hand domain-containing protein</fullName>
    </recommendedName>
</protein>
<feature type="domain" description="EF-hand" evidence="1">
    <location>
        <begin position="96"/>
        <end position="131"/>
    </location>
</feature>